<organism evidence="4 5">
    <name type="scientific">Sphingomonas jinjuensis</name>
    <dbReference type="NCBI Taxonomy" id="535907"/>
    <lineage>
        <taxon>Bacteria</taxon>
        <taxon>Pseudomonadati</taxon>
        <taxon>Pseudomonadota</taxon>
        <taxon>Alphaproteobacteria</taxon>
        <taxon>Sphingomonadales</taxon>
        <taxon>Sphingomonadaceae</taxon>
        <taxon>Sphingomonas</taxon>
    </lineage>
</organism>
<accession>A0A840FG29</accession>
<dbReference type="EMBL" id="JACIEV010000007">
    <property type="protein sequence ID" value="MBB4154674.1"/>
    <property type="molecule type" value="Genomic_DNA"/>
</dbReference>
<evidence type="ECO:0000259" key="3">
    <source>
        <dbReference type="Pfam" id="PF03544"/>
    </source>
</evidence>
<reference evidence="4 5" key="1">
    <citation type="submission" date="2020-08" db="EMBL/GenBank/DDBJ databases">
        <title>Genomic Encyclopedia of Type Strains, Phase IV (KMG-IV): sequencing the most valuable type-strain genomes for metagenomic binning, comparative biology and taxonomic classification.</title>
        <authorList>
            <person name="Goeker M."/>
        </authorList>
    </citation>
    <scope>NUCLEOTIDE SEQUENCE [LARGE SCALE GENOMIC DNA]</scope>
    <source>
        <strain evidence="4 5">YC6723</strain>
    </source>
</reference>
<keyword evidence="2" id="KW-1133">Transmembrane helix</keyword>
<dbReference type="RefSeq" id="WP_183985430.1">
    <property type="nucleotide sequence ID" value="NZ_JACIEV010000007.1"/>
</dbReference>
<dbReference type="Gene3D" id="3.30.1150.10">
    <property type="match status" value="1"/>
</dbReference>
<proteinExistence type="predicted"/>
<sequence>MRYGELTTSQRLRASAATLAVHAGLIVLALSTGIAPLRPNEAPALTVFDVTPDLAPPPLPPEISPPPHERPAQPAEVATPRAAGGHLAPAAPTRVAIDAPAPAAVRATATIDAPPVPPLSAAPVATGVGSPSGDGGQGMGTGSGAGNGERADGGAPQRFQRADWIAYPSDAVINRYWPREAVRLGIGGEVLLACAVRRPGHPDRCIAVVETPKGIGFADAALRLSRTFRIRPNRINGRDAADLPVMIPITFKGRR</sequence>
<protein>
    <submittedName>
        <fullName evidence="4">Protein TonB</fullName>
    </submittedName>
</protein>
<keyword evidence="2" id="KW-0472">Membrane</keyword>
<keyword evidence="2" id="KW-0812">Transmembrane</keyword>
<feature type="compositionally biased region" description="Pro residues" evidence="1">
    <location>
        <begin position="54"/>
        <end position="66"/>
    </location>
</feature>
<gene>
    <name evidence="4" type="ORF">GGQ80_002590</name>
</gene>
<feature type="region of interest" description="Disordered" evidence="1">
    <location>
        <begin position="113"/>
        <end position="155"/>
    </location>
</feature>
<evidence type="ECO:0000256" key="1">
    <source>
        <dbReference type="SAM" id="MobiDB-lite"/>
    </source>
</evidence>
<dbReference type="InterPro" id="IPR037682">
    <property type="entry name" value="TonB_C"/>
</dbReference>
<keyword evidence="5" id="KW-1185">Reference proteome</keyword>
<dbReference type="Proteomes" id="UP000529795">
    <property type="component" value="Unassembled WGS sequence"/>
</dbReference>
<dbReference type="SUPFAM" id="SSF74653">
    <property type="entry name" value="TolA/TonB C-terminal domain"/>
    <property type="match status" value="1"/>
</dbReference>
<evidence type="ECO:0000256" key="2">
    <source>
        <dbReference type="SAM" id="Phobius"/>
    </source>
</evidence>
<name>A0A840FG29_9SPHN</name>
<feature type="transmembrane region" description="Helical" evidence="2">
    <location>
        <begin position="12"/>
        <end position="35"/>
    </location>
</feature>
<dbReference type="GO" id="GO:0055085">
    <property type="term" value="P:transmembrane transport"/>
    <property type="evidence" value="ECO:0007669"/>
    <property type="project" value="InterPro"/>
</dbReference>
<feature type="compositionally biased region" description="Gly residues" evidence="1">
    <location>
        <begin position="130"/>
        <end position="147"/>
    </location>
</feature>
<dbReference type="Pfam" id="PF03544">
    <property type="entry name" value="TonB_C"/>
    <property type="match status" value="1"/>
</dbReference>
<dbReference type="AlphaFoldDB" id="A0A840FG29"/>
<evidence type="ECO:0000313" key="4">
    <source>
        <dbReference type="EMBL" id="MBB4154674.1"/>
    </source>
</evidence>
<feature type="domain" description="TonB C-terminal" evidence="3">
    <location>
        <begin position="175"/>
        <end position="252"/>
    </location>
</feature>
<comment type="caution">
    <text evidence="4">The sequence shown here is derived from an EMBL/GenBank/DDBJ whole genome shotgun (WGS) entry which is preliminary data.</text>
</comment>
<feature type="region of interest" description="Disordered" evidence="1">
    <location>
        <begin position="53"/>
        <end position="87"/>
    </location>
</feature>
<evidence type="ECO:0000313" key="5">
    <source>
        <dbReference type="Proteomes" id="UP000529795"/>
    </source>
</evidence>